<evidence type="ECO:0000256" key="4">
    <source>
        <dbReference type="SAM" id="Phobius"/>
    </source>
</evidence>
<keyword evidence="3 4" id="KW-0472">Membrane</keyword>
<sequence>MPDALKKTSSTLKRQFTTTMLIVLLIILVCSGAIQYTYLSQKIESDVAVEALKVSESIKQGMNETQMATKAIELQLDLKLKLVAERIDDRLGDKPLEEITNEELLALQDEFDIAGITLLTEQGDQGVMGVKSTTPTDIGFSFKHYLGEESPVYQTIHALYYEEELPDFFGAYKEKNTMILPIAPSGSNTDKPTFFKYGYYKPEGKDYIINPYIEANEVYNFTQEVGPDMWIKTVLNSNKSVLELAVLTPQVYADPSLLEIEISDWKKVNYGTFESETEKDVATLVNLVKTPKQVSYKEELGGNTYYKVFIPTSDGKAIYIGLDYDHLSQPLKNMATLLIIFSLISLVALFILSTRFFGRIYKDIQVIITQIKTLESGDFSTTSTIKGKGELADLSNSTNRMTSTLNKVLKNTTKEANKVQNLSLELKTAADESVEKAYALSVDLTSRAREDNYEIIDFLDALEEKIDSLTNKEELEDIKSRIQAVREISNNNTSSTTDMTITLSDLFKSLQAQSVELSNISKTLFENMYKFKL</sequence>
<dbReference type="Gene3D" id="6.10.340.10">
    <property type="match status" value="1"/>
</dbReference>
<keyword evidence="2" id="KW-1003">Cell membrane</keyword>
<evidence type="ECO:0000256" key="1">
    <source>
        <dbReference type="ARBA" id="ARBA00004236"/>
    </source>
</evidence>
<name>A0A4S3PNB1_9BACI</name>
<dbReference type="RefSeq" id="WP_136380992.1">
    <property type="nucleotide sequence ID" value="NZ_SLUB01000043.1"/>
</dbReference>
<evidence type="ECO:0000313" key="6">
    <source>
        <dbReference type="EMBL" id="THE10616.1"/>
    </source>
</evidence>
<dbReference type="OrthoDB" id="2801182at2"/>
<organism evidence="6 7">
    <name type="scientific">Bacillus timonensis</name>
    <dbReference type="NCBI Taxonomy" id="1033734"/>
    <lineage>
        <taxon>Bacteria</taxon>
        <taxon>Bacillati</taxon>
        <taxon>Bacillota</taxon>
        <taxon>Bacilli</taxon>
        <taxon>Bacillales</taxon>
        <taxon>Bacillaceae</taxon>
        <taxon>Bacillus</taxon>
    </lineage>
</organism>
<evidence type="ECO:0000259" key="5">
    <source>
        <dbReference type="PROSITE" id="PS50885"/>
    </source>
</evidence>
<keyword evidence="7" id="KW-1185">Reference proteome</keyword>
<dbReference type="Proteomes" id="UP000306477">
    <property type="component" value="Unassembled WGS sequence"/>
</dbReference>
<keyword evidence="4" id="KW-0812">Transmembrane</keyword>
<dbReference type="PROSITE" id="PS50885">
    <property type="entry name" value="HAMP"/>
    <property type="match status" value="1"/>
</dbReference>
<accession>A0A4S3PNB1</accession>
<feature type="domain" description="HAMP" evidence="5">
    <location>
        <begin position="358"/>
        <end position="410"/>
    </location>
</feature>
<gene>
    <name evidence="6" type="ORF">E1I69_18240</name>
</gene>
<reference evidence="6 7" key="1">
    <citation type="journal article" date="2019" name="Indoor Air">
        <title>Impacts of indoor surface finishes on bacterial viability.</title>
        <authorList>
            <person name="Hu J."/>
            <person name="Maamar S.B."/>
            <person name="Glawe A.J."/>
            <person name="Gottel N."/>
            <person name="Gilbert J.A."/>
            <person name="Hartmann E.M."/>
        </authorList>
    </citation>
    <scope>NUCLEOTIDE SEQUENCE [LARGE SCALE GENOMIC DNA]</scope>
    <source>
        <strain evidence="6 7">AF060A6</strain>
    </source>
</reference>
<dbReference type="AlphaFoldDB" id="A0A4S3PNB1"/>
<comment type="subcellular location">
    <subcellularLocation>
        <location evidence="1">Cell membrane</location>
    </subcellularLocation>
</comment>
<proteinExistence type="predicted"/>
<evidence type="ECO:0000313" key="7">
    <source>
        <dbReference type="Proteomes" id="UP000306477"/>
    </source>
</evidence>
<comment type="caution">
    <text evidence="6">The sequence shown here is derived from an EMBL/GenBank/DDBJ whole genome shotgun (WGS) entry which is preliminary data.</text>
</comment>
<dbReference type="CDD" id="cd06225">
    <property type="entry name" value="HAMP"/>
    <property type="match status" value="1"/>
</dbReference>
<dbReference type="InterPro" id="IPR003660">
    <property type="entry name" value="HAMP_dom"/>
</dbReference>
<dbReference type="GO" id="GO:0005886">
    <property type="term" value="C:plasma membrane"/>
    <property type="evidence" value="ECO:0007669"/>
    <property type="project" value="UniProtKB-SubCell"/>
</dbReference>
<evidence type="ECO:0000256" key="2">
    <source>
        <dbReference type="ARBA" id="ARBA00022475"/>
    </source>
</evidence>
<feature type="transmembrane region" description="Helical" evidence="4">
    <location>
        <begin position="334"/>
        <end position="352"/>
    </location>
</feature>
<dbReference type="EMBL" id="SLUB01000043">
    <property type="protein sequence ID" value="THE10616.1"/>
    <property type="molecule type" value="Genomic_DNA"/>
</dbReference>
<dbReference type="GO" id="GO:0007165">
    <property type="term" value="P:signal transduction"/>
    <property type="evidence" value="ECO:0007669"/>
    <property type="project" value="InterPro"/>
</dbReference>
<keyword evidence="4" id="KW-1133">Transmembrane helix</keyword>
<evidence type="ECO:0000256" key="3">
    <source>
        <dbReference type="ARBA" id="ARBA00023136"/>
    </source>
</evidence>
<protein>
    <submittedName>
        <fullName evidence="6">Methyl-accepting chemotaxis protein</fullName>
    </submittedName>
</protein>
<feature type="transmembrane region" description="Helical" evidence="4">
    <location>
        <begin position="21"/>
        <end position="39"/>
    </location>
</feature>